<keyword evidence="4" id="KW-0539">Nucleus</keyword>
<evidence type="ECO:0000256" key="2">
    <source>
        <dbReference type="ARBA" id="ARBA00023015"/>
    </source>
</evidence>
<dbReference type="Proteomes" id="UP001163823">
    <property type="component" value="Chromosome 3"/>
</dbReference>
<dbReference type="GO" id="GO:0005634">
    <property type="term" value="C:nucleus"/>
    <property type="evidence" value="ECO:0007669"/>
    <property type="project" value="UniProtKB-SubCell"/>
</dbReference>
<organism evidence="5 6">
    <name type="scientific">Quillaja saponaria</name>
    <name type="common">Soap bark tree</name>
    <dbReference type="NCBI Taxonomy" id="32244"/>
    <lineage>
        <taxon>Eukaryota</taxon>
        <taxon>Viridiplantae</taxon>
        <taxon>Streptophyta</taxon>
        <taxon>Embryophyta</taxon>
        <taxon>Tracheophyta</taxon>
        <taxon>Spermatophyta</taxon>
        <taxon>Magnoliopsida</taxon>
        <taxon>eudicotyledons</taxon>
        <taxon>Gunneridae</taxon>
        <taxon>Pentapetalae</taxon>
        <taxon>rosids</taxon>
        <taxon>fabids</taxon>
        <taxon>Fabales</taxon>
        <taxon>Quillajaceae</taxon>
        <taxon>Quillaja</taxon>
    </lineage>
</organism>
<evidence type="ECO:0000256" key="3">
    <source>
        <dbReference type="ARBA" id="ARBA00023163"/>
    </source>
</evidence>
<dbReference type="EMBL" id="JARAOO010000003">
    <property type="protein sequence ID" value="KAJ7974324.1"/>
    <property type="molecule type" value="Genomic_DNA"/>
</dbReference>
<sequence>MTMTSNPKSISSLLSLRRTRRGRLGRTFSWLRAQARSCKAKRSFKISSKSTSGSKVPDKLEALKKLIPAHQNEETVKADQLFQQTAEYIVMLKAQVVILQKLIEFYGNATDNENAEL</sequence>
<dbReference type="SUPFAM" id="SSF47459">
    <property type="entry name" value="HLH, helix-loop-helix DNA-binding domain"/>
    <property type="match status" value="1"/>
</dbReference>
<comment type="subcellular location">
    <subcellularLocation>
        <location evidence="1">Nucleus</location>
    </subcellularLocation>
</comment>
<evidence type="ECO:0000313" key="5">
    <source>
        <dbReference type="EMBL" id="KAJ7974324.1"/>
    </source>
</evidence>
<dbReference type="InterPro" id="IPR036638">
    <property type="entry name" value="HLH_DNA-bd_sf"/>
</dbReference>
<accession>A0AAD7Q406</accession>
<evidence type="ECO:0000256" key="4">
    <source>
        <dbReference type="ARBA" id="ARBA00023242"/>
    </source>
</evidence>
<gene>
    <name evidence="5" type="ORF">O6P43_004414</name>
</gene>
<protein>
    <submittedName>
        <fullName evidence="5">Transcription factor like</fullName>
    </submittedName>
</protein>
<evidence type="ECO:0000256" key="1">
    <source>
        <dbReference type="ARBA" id="ARBA00004123"/>
    </source>
</evidence>
<dbReference type="GO" id="GO:0006355">
    <property type="term" value="P:regulation of DNA-templated transcription"/>
    <property type="evidence" value="ECO:0007669"/>
    <property type="project" value="InterPro"/>
</dbReference>
<evidence type="ECO:0000313" key="6">
    <source>
        <dbReference type="Proteomes" id="UP001163823"/>
    </source>
</evidence>
<dbReference type="PANTHER" id="PTHR33124:SF57">
    <property type="entry name" value="TRANSCRIPTION FACTOR UPBEAT-LIKE PROTEIN"/>
    <property type="match status" value="1"/>
</dbReference>
<keyword evidence="6" id="KW-1185">Reference proteome</keyword>
<reference evidence="5" key="1">
    <citation type="journal article" date="2023" name="Science">
        <title>Elucidation of the pathway for biosynthesis of saponin adjuvants from the soapbark tree.</title>
        <authorList>
            <person name="Reed J."/>
            <person name="Orme A."/>
            <person name="El-Demerdash A."/>
            <person name="Owen C."/>
            <person name="Martin L.B.B."/>
            <person name="Misra R.C."/>
            <person name="Kikuchi S."/>
            <person name="Rejzek M."/>
            <person name="Martin A.C."/>
            <person name="Harkess A."/>
            <person name="Leebens-Mack J."/>
            <person name="Louveau T."/>
            <person name="Stephenson M.J."/>
            <person name="Osbourn A."/>
        </authorList>
    </citation>
    <scope>NUCLEOTIDE SEQUENCE</scope>
    <source>
        <strain evidence="5">S10</strain>
    </source>
</reference>
<dbReference type="GO" id="GO:0046983">
    <property type="term" value="F:protein dimerization activity"/>
    <property type="evidence" value="ECO:0007669"/>
    <property type="project" value="InterPro"/>
</dbReference>
<dbReference type="KEGG" id="qsa:O6P43_004414"/>
<keyword evidence="2" id="KW-0805">Transcription regulation</keyword>
<keyword evidence="3" id="KW-0804">Transcription</keyword>
<comment type="caution">
    <text evidence="5">The sequence shown here is derived from an EMBL/GenBank/DDBJ whole genome shotgun (WGS) entry which is preliminary data.</text>
</comment>
<dbReference type="AlphaFoldDB" id="A0AAD7Q406"/>
<name>A0AAD7Q406_QUISA</name>
<proteinExistence type="predicted"/>
<dbReference type="InterPro" id="IPR044660">
    <property type="entry name" value="IBH1-like"/>
</dbReference>
<dbReference type="PANTHER" id="PTHR33124">
    <property type="entry name" value="TRANSCRIPTION FACTOR IBH1-LIKE 1"/>
    <property type="match status" value="1"/>
</dbReference>